<dbReference type="Pfam" id="PF17827">
    <property type="entry name" value="PrmC_N"/>
    <property type="match status" value="1"/>
</dbReference>
<dbReference type="PANTHER" id="PTHR18895">
    <property type="entry name" value="HEMK METHYLTRANSFERASE"/>
    <property type="match status" value="1"/>
</dbReference>
<feature type="domain" description="Methyltransferase" evidence="4">
    <location>
        <begin position="85"/>
        <end position="219"/>
    </location>
</feature>
<keyword evidence="1 6" id="KW-0489">Methyltransferase</keyword>
<dbReference type="Pfam" id="PF13847">
    <property type="entry name" value="Methyltransf_31"/>
    <property type="match status" value="1"/>
</dbReference>
<dbReference type="InterPro" id="IPR025714">
    <property type="entry name" value="Methyltranfer_dom"/>
</dbReference>
<evidence type="ECO:0000256" key="3">
    <source>
        <dbReference type="ARBA" id="ARBA00022691"/>
    </source>
</evidence>
<dbReference type="InterPro" id="IPR002052">
    <property type="entry name" value="DNA_methylase_N6_adenine_CS"/>
</dbReference>
<dbReference type="InterPro" id="IPR004556">
    <property type="entry name" value="HemK-like"/>
</dbReference>
<accession>A0A3B0WM20</accession>
<dbReference type="FunFam" id="3.40.50.150:FF:000053">
    <property type="entry name" value="Release factor glutamine methyltransferase"/>
    <property type="match status" value="1"/>
</dbReference>
<dbReference type="SUPFAM" id="SSF53335">
    <property type="entry name" value="S-adenosyl-L-methionine-dependent methyltransferases"/>
    <property type="match status" value="1"/>
</dbReference>
<dbReference type="GO" id="GO:0003676">
    <property type="term" value="F:nucleic acid binding"/>
    <property type="evidence" value="ECO:0007669"/>
    <property type="project" value="InterPro"/>
</dbReference>
<dbReference type="GO" id="GO:0032259">
    <property type="term" value="P:methylation"/>
    <property type="evidence" value="ECO:0007669"/>
    <property type="project" value="UniProtKB-KW"/>
</dbReference>
<dbReference type="AlphaFoldDB" id="A0A3B0WM20"/>
<dbReference type="InterPro" id="IPR040758">
    <property type="entry name" value="PrmC_N"/>
</dbReference>
<dbReference type="NCBIfam" id="TIGR03534">
    <property type="entry name" value="RF_mod_PrmC"/>
    <property type="match status" value="1"/>
</dbReference>
<dbReference type="CDD" id="cd02440">
    <property type="entry name" value="AdoMet_MTases"/>
    <property type="match status" value="1"/>
</dbReference>
<dbReference type="EC" id="2.1.1.297" evidence="6"/>
<dbReference type="PROSITE" id="PS00092">
    <property type="entry name" value="N6_MTASE"/>
    <property type="match status" value="1"/>
</dbReference>
<keyword evidence="2 6" id="KW-0808">Transferase</keyword>
<protein>
    <submittedName>
        <fullName evidence="6">Peptide chain release factor N(5)-glutamine methyltransferase</fullName>
        <ecNumber evidence="6">2.1.1.297</ecNumber>
    </submittedName>
</protein>
<evidence type="ECO:0000256" key="2">
    <source>
        <dbReference type="ARBA" id="ARBA00022679"/>
    </source>
</evidence>
<dbReference type="PANTHER" id="PTHR18895:SF74">
    <property type="entry name" value="MTRF1L RELEASE FACTOR GLUTAMINE METHYLTRANSFERASE"/>
    <property type="match status" value="1"/>
</dbReference>
<dbReference type="EMBL" id="UOFA01000123">
    <property type="protein sequence ID" value="VAW44624.1"/>
    <property type="molecule type" value="Genomic_DNA"/>
</dbReference>
<dbReference type="Gene3D" id="1.10.8.10">
    <property type="entry name" value="DNA helicase RuvA subunit, C-terminal domain"/>
    <property type="match status" value="1"/>
</dbReference>
<evidence type="ECO:0000256" key="1">
    <source>
        <dbReference type="ARBA" id="ARBA00022603"/>
    </source>
</evidence>
<dbReference type="NCBIfam" id="TIGR00536">
    <property type="entry name" value="hemK_fam"/>
    <property type="match status" value="1"/>
</dbReference>
<sequence length="248" mass="27719">MEHLLQQNRAWIFAHPEHLLSSSQIEQLTQWLQALQSGQPLAYITGEQMFWDLNLKVNSHTLIPRPDTEILIETAIELLANNPPTQILDLGTGSGALALVLAKVFSKADVMAVDYSVEALAVAKNNARLNQISNIEFQQSDWFDGLKPSQFDLIVCNPPYIAADDSHLDALRHEPIKALIADQNGLGDYLRIIANAKDFLVKGGLLMFEHGWQQQQQVQSTLSHAGFKNIDSRKDLAGHDRITFAYKP</sequence>
<dbReference type="Gene3D" id="3.40.50.150">
    <property type="entry name" value="Vaccinia Virus protein VP39"/>
    <property type="match status" value="1"/>
</dbReference>
<dbReference type="InterPro" id="IPR019874">
    <property type="entry name" value="RF_methyltr_PrmC"/>
</dbReference>
<evidence type="ECO:0000259" key="4">
    <source>
        <dbReference type="Pfam" id="PF13847"/>
    </source>
</evidence>
<proteinExistence type="inferred from homology"/>
<dbReference type="InterPro" id="IPR050320">
    <property type="entry name" value="N5-glutamine_MTase"/>
</dbReference>
<feature type="domain" description="Release factor glutamine methyltransferase N-terminal" evidence="5">
    <location>
        <begin position="1"/>
        <end position="46"/>
    </location>
</feature>
<dbReference type="HAMAP" id="MF_02126">
    <property type="entry name" value="RF_methyltr_PrmC"/>
    <property type="match status" value="1"/>
</dbReference>
<evidence type="ECO:0000313" key="6">
    <source>
        <dbReference type="EMBL" id="VAW44624.1"/>
    </source>
</evidence>
<dbReference type="GO" id="GO:0102559">
    <property type="term" value="F:peptide chain release factor N(5)-glutamine methyltransferase activity"/>
    <property type="evidence" value="ECO:0007669"/>
    <property type="project" value="UniProtKB-EC"/>
</dbReference>
<dbReference type="InterPro" id="IPR029063">
    <property type="entry name" value="SAM-dependent_MTases_sf"/>
</dbReference>
<evidence type="ECO:0000259" key="5">
    <source>
        <dbReference type="Pfam" id="PF17827"/>
    </source>
</evidence>
<organism evidence="6">
    <name type="scientific">hydrothermal vent metagenome</name>
    <dbReference type="NCBI Taxonomy" id="652676"/>
    <lineage>
        <taxon>unclassified sequences</taxon>
        <taxon>metagenomes</taxon>
        <taxon>ecological metagenomes</taxon>
    </lineage>
</organism>
<keyword evidence="3" id="KW-0949">S-adenosyl-L-methionine</keyword>
<name>A0A3B0WM20_9ZZZZ</name>
<gene>
    <name evidence="6" type="ORF">MNBD_GAMMA02-1653</name>
</gene>
<reference evidence="6" key="1">
    <citation type="submission" date="2018-06" db="EMBL/GenBank/DDBJ databases">
        <authorList>
            <person name="Zhirakovskaya E."/>
        </authorList>
    </citation>
    <scope>NUCLEOTIDE SEQUENCE</scope>
</reference>